<reference evidence="1 2" key="1">
    <citation type="submission" date="2017-06" db="EMBL/GenBank/DDBJ databases">
        <title>Neisseria chenwenguii sp. nov., isolated from the intestinal contents of Tibetan Plateau Pika in Yushu, Qinghai Province, China.</title>
        <authorList>
            <person name="Zhang G."/>
        </authorList>
    </citation>
    <scope>NUCLEOTIDE SEQUENCE [LARGE SCALE GENOMIC DNA]</scope>
    <source>
        <strain evidence="1 2">10023</strain>
    </source>
</reference>
<accession>A0A220S102</accession>
<dbReference type="EMBL" id="CP022278">
    <property type="protein sequence ID" value="ASK27056.1"/>
    <property type="molecule type" value="Genomic_DNA"/>
</dbReference>
<evidence type="ECO:0000313" key="2">
    <source>
        <dbReference type="Proteomes" id="UP000198238"/>
    </source>
</evidence>
<name>A0A220S102_9NEIS</name>
<sequence length="342" mass="39958">MKKTVILACPYLYGLDRCIETNLRFHGFEVINLCYNNRDSYYPSPFSRLKNLYHKYITHDGNYKKALRFSRYQADINRKLMALGGRKAEYALCIRANIYPKEIIAQIRAHSETCINYQWDGIDRFPDIFDYLPYFDRFFVFDRQDAEKYPQYGFQTATNFHFDYPLPETANTSGGIYFLGGDDPSRAAEILSFIAAARRLDLPLDFHIYSKNGRACQVFGDEGMTYLDRSSILSFEQNLQKVQTASAVTDFVSADHQGLSFRIFDAMCYRKKLITSNPQVVAYDFYHPDNILIWDNEAESKLADFLTRSYHELPSEIYAKYGFRNWLHYLLDIPPYQPLDSA</sequence>
<proteinExistence type="predicted"/>
<dbReference type="KEGG" id="nei:BG910_04225"/>
<keyword evidence="2" id="KW-1185">Reference proteome</keyword>
<dbReference type="AlphaFoldDB" id="A0A220S102"/>
<dbReference type="Proteomes" id="UP000198238">
    <property type="component" value="Chromosome"/>
</dbReference>
<protein>
    <submittedName>
        <fullName evidence="1">Uncharacterized protein</fullName>
    </submittedName>
</protein>
<dbReference type="RefSeq" id="WP_089035773.1">
    <property type="nucleotide sequence ID" value="NZ_CP022278.1"/>
</dbReference>
<gene>
    <name evidence="1" type="ORF">BG910_04225</name>
</gene>
<evidence type="ECO:0000313" key="1">
    <source>
        <dbReference type="EMBL" id="ASK27056.1"/>
    </source>
</evidence>
<organism evidence="1 2">
    <name type="scientific">Neisseria chenwenguii</name>
    <dbReference type="NCBI Taxonomy" id="1853278"/>
    <lineage>
        <taxon>Bacteria</taxon>
        <taxon>Pseudomonadati</taxon>
        <taxon>Pseudomonadota</taxon>
        <taxon>Betaproteobacteria</taxon>
        <taxon>Neisseriales</taxon>
        <taxon>Neisseriaceae</taxon>
        <taxon>Neisseria</taxon>
    </lineage>
</organism>